<evidence type="ECO:0000313" key="1">
    <source>
        <dbReference type="EMBL" id="MFC3033689.1"/>
    </source>
</evidence>
<protein>
    <submittedName>
        <fullName evidence="1">Uncharacterized protein</fullName>
    </submittedName>
</protein>
<dbReference type="Proteomes" id="UP001595453">
    <property type="component" value="Unassembled WGS sequence"/>
</dbReference>
<evidence type="ECO:0000313" key="2">
    <source>
        <dbReference type="Proteomes" id="UP001595453"/>
    </source>
</evidence>
<accession>A0ABV7CLZ2</accession>
<reference evidence="2" key="1">
    <citation type="journal article" date="2019" name="Int. J. Syst. Evol. Microbiol.">
        <title>The Global Catalogue of Microorganisms (GCM) 10K type strain sequencing project: providing services to taxonomists for standard genome sequencing and annotation.</title>
        <authorList>
            <consortium name="The Broad Institute Genomics Platform"/>
            <consortium name="The Broad Institute Genome Sequencing Center for Infectious Disease"/>
            <person name="Wu L."/>
            <person name="Ma J."/>
        </authorList>
    </citation>
    <scope>NUCLEOTIDE SEQUENCE [LARGE SCALE GENOMIC DNA]</scope>
    <source>
        <strain evidence="2">KCTC 42730</strain>
    </source>
</reference>
<dbReference type="EMBL" id="JBHRSD010000026">
    <property type="protein sequence ID" value="MFC3033689.1"/>
    <property type="molecule type" value="Genomic_DNA"/>
</dbReference>
<dbReference type="RefSeq" id="WP_377125549.1">
    <property type="nucleotide sequence ID" value="NZ_JBHRSD010000026.1"/>
</dbReference>
<name>A0ABV7CLZ2_9GAMM</name>
<keyword evidence="2" id="KW-1185">Reference proteome</keyword>
<comment type="caution">
    <text evidence="1">The sequence shown here is derived from an EMBL/GenBank/DDBJ whole genome shotgun (WGS) entry which is preliminary data.</text>
</comment>
<gene>
    <name evidence="1" type="ORF">ACFOEE_14280</name>
</gene>
<proteinExistence type="predicted"/>
<organism evidence="1 2">
    <name type="scientific">Pseudoalteromonas fenneropenaei</name>
    <dbReference type="NCBI Taxonomy" id="1737459"/>
    <lineage>
        <taxon>Bacteria</taxon>
        <taxon>Pseudomonadati</taxon>
        <taxon>Pseudomonadota</taxon>
        <taxon>Gammaproteobacteria</taxon>
        <taxon>Alteromonadales</taxon>
        <taxon>Pseudoalteromonadaceae</taxon>
        <taxon>Pseudoalteromonas</taxon>
    </lineage>
</organism>
<sequence>MGIRSALKKELMNLDAQGLMTADDVRAYLKQHIDPLTQSDLAQINVIGRFNEHHSQVQAGLPSTEGELTYERHRLFNEIVYPKQAVERWLMRV</sequence>